<evidence type="ECO:0000313" key="4">
    <source>
        <dbReference type="EMBL" id="GLB37149.1"/>
    </source>
</evidence>
<dbReference type="EMBL" id="BRPK01000004">
    <property type="protein sequence ID" value="GLB37149.1"/>
    <property type="molecule type" value="Genomic_DNA"/>
</dbReference>
<evidence type="ECO:0000256" key="3">
    <source>
        <dbReference type="SAM" id="SignalP"/>
    </source>
</evidence>
<accession>A0A9P3UJN3</accession>
<gene>
    <name evidence="4" type="ORF">LshimejAT787_0402000</name>
</gene>
<feature type="region of interest" description="Disordered" evidence="1">
    <location>
        <begin position="341"/>
        <end position="360"/>
    </location>
</feature>
<feature type="signal peptide" evidence="3">
    <location>
        <begin position="1"/>
        <end position="19"/>
    </location>
</feature>
<keyword evidence="3" id="KW-0732">Signal</keyword>
<dbReference type="OrthoDB" id="195231at2759"/>
<feature type="chain" id="PRO_5040186972" evidence="3">
    <location>
        <begin position="20"/>
        <end position="360"/>
    </location>
</feature>
<proteinExistence type="predicted"/>
<keyword evidence="2" id="KW-0812">Transmembrane</keyword>
<name>A0A9P3UJN3_LYOSH</name>
<feature type="transmembrane region" description="Helical" evidence="2">
    <location>
        <begin position="230"/>
        <end position="253"/>
    </location>
</feature>
<evidence type="ECO:0000313" key="5">
    <source>
        <dbReference type="Proteomes" id="UP001063166"/>
    </source>
</evidence>
<evidence type="ECO:0000256" key="1">
    <source>
        <dbReference type="SAM" id="MobiDB-lite"/>
    </source>
</evidence>
<comment type="caution">
    <text evidence="4">The sequence shown here is derived from an EMBL/GenBank/DDBJ whole genome shotgun (WGS) entry which is preliminary data.</text>
</comment>
<organism evidence="4 5">
    <name type="scientific">Lyophyllum shimeji</name>
    <name type="common">Hon-shimeji</name>
    <name type="synonym">Tricholoma shimeji</name>
    <dbReference type="NCBI Taxonomy" id="47721"/>
    <lineage>
        <taxon>Eukaryota</taxon>
        <taxon>Fungi</taxon>
        <taxon>Dikarya</taxon>
        <taxon>Basidiomycota</taxon>
        <taxon>Agaricomycotina</taxon>
        <taxon>Agaricomycetes</taxon>
        <taxon>Agaricomycetidae</taxon>
        <taxon>Agaricales</taxon>
        <taxon>Tricholomatineae</taxon>
        <taxon>Lyophyllaceae</taxon>
        <taxon>Lyophyllum</taxon>
    </lineage>
</organism>
<keyword evidence="5" id="KW-1185">Reference proteome</keyword>
<keyword evidence="2" id="KW-0472">Membrane</keyword>
<dbReference type="AlphaFoldDB" id="A0A9P3UJN3"/>
<sequence>MHLLPFTFLFFSSYSLVRAGSANVGDACSQGQNRLQAGTYQFWSECNSQSYCGPDGKCVKKGCRRDDFPFGYQPGDHLPPKCPKGQFCPDEEDQCQTVLPVDSDCQLNRDDQCEGPPNWKDLADISGRGINVNGSVCLNNKCMWANRTLGVDCLVENTPYIAYGTDGEFVDIVSRGNCALGLYCDAAQKVCMAEKNLGEACTADKECQSWNCLASGVCGVSEAVPRHFAIWVYVVVALGIFGGMFGTLFALFWTHRKQRDEEREKRLQYWREQNAFHQNLLQMRETARASILSLPGNGNSARSTMYSRDGAYTDDAQAPILANAAPKASGLRHYMADDGSSEFDDGLMMQPPRQPHDNRF</sequence>
<protein>
    <submittedName>
        <fullName evidence="4">Uncharacterized protein</fullName>
    </submittedName>
</protein>
<keyword evidence="2" id="KW-1133">Transmembrane helix</keyword>
<dbReference type="Proteomes" id="UP001063166">
    <property type="component" value="Unassembled WGS sequence"/>
</dbReference>
<reference evidence="4" key="1">
    <citation type="submission" date="2022-07" db="EMBL/GenBank/DDBJ databases">
        <title>The genome of Lyophyllum shimeji provides insight into the initial evolution of ectomycorrhizal fungal genome.</title>
        <authorList>
            <person name="Kobayashi Y."/>
            <person name="Shibata T."/>
            <person name="Hirakawa H."/>
            <person name="Shigenobu S."/>
            <person name="Nishiyama T."/>
            <person name="Yamada A."/>
            <person name="Hasebe M."/>
            <person name="Kawaguchi M."/>
        </authorList>
    </citation>
    <scope>NUCLEOTIDE SEQUENCE</scope>
    <source>
        <strain evidence="4">AT787</strain>
    </source>
</reference>
<evidence type="ECO:0000256" key="2">
    <source>
        <dbReference type="SAM" id="Phobius"/>
    </source>
</evidence>